<dbReference type="PANTHER" id="PTHR46124:SF2">
    <property type="entry name" value="D-AMINOACYL-TRNA DEACYLASE"/>
    <property type="match status" value="1"/>
</dbReference>
<sequence length="309" mass="33469">MAKKSKRHIFPDIPEALPVEVVDNHTHIAVKGDPNSADGSGEDGRPLSGGEQVRRMELAGVRHAISSGCEVGTLRPTLELAAAFPGQISAALAIHPNDAALHAGVVESSPDGIDHQPSEEQRRYSLEDAVGLVAELAADEHCVAIGETGLDYFRTAQAGEEAQKRAFRMHIALAKEMGLPMQIHDREAHRDVIDILLADGAPEKTVFHCYSGDAEMADVLAENGWYASFAGNVTYPANEDFRAAFLRLPPELILAETDAPYLNAQPWRGHPNAPYAVAYTVRFMADLRGANLAEWCQQISDNSRAVYGV</sequence>
<evidence type="ECO:0000256" key="1">
    <source>
        <dbReference type="PIRSR" id="PIRSR005902-1"/>
    </source>
</evidence>
<dbReference type="HOGENOM" id="CLU_031506_4_3_11"/>
<dbReference type="InterPro" id="IPR032466">
    <property type="entry name" value="Metal_Hydrolase"/>
</dbReference>
<feature type="binding site" evidence="1">
    <location>
        <position position="25"/>
    </location>
    <ligand>
        <name>a divalent metal cation</name>
        <dbReference type="ChEBI" id="CHEBI:60240"/>
        <label>1</label>
    </ligand>
</feature>
<protein>
    <submittedName>
        <fullName evidence="3">TatD family hydrolase</fullName>
    </submittedName>
</protein>
<reference evidence="3 4" key="1">
    <citation type="submission" date="2012-09" db="EMBL/GenBank/DDBJ databases">
        <title>The Genome Sequence of Actinobaculum massiliae ACS-171-V-COL2.</title>
        <authorList>
            <consortium name="The Broad Institute Genome Sequencing Platform"/>
            <person name="Earl A."/>
            <person name="Ward D."/>
            <person name="Feldgarden M."/>
            <person name="Gevers D."/>
            <person name="Saerens B."/>
            <person name="Vaneechoutte M."/>
            <person name="Walker B."/>
            <person name="Young S.K."/>
            <person name="Zeng Q."/>
            <person name="Gargeya S."/>
            <person name="Fitzgerald M."/>
            <person name="Haas B."/>
            <person name="Abouelleil A."/>
            <person name="Alvarado L."/>
            <person name="Arachchi H.M."/>
            <person name="Berlin A."/>
            <person name="Chapman S.B."/>
            <person name="Goldberg J."/>
            <person name="Griggs A."/>
            <person name="Gujja S."/>
            <person name="Hansen M."/>
            <person name="Howarth C."/>
            <person name="Imamovic A."/>
            <person name="Larimer J."/>
            <person name="McCowen C."/>
            <person name="Montmayeur A."/>
            <person name="Murphy C."/>
            <person name="Neiman D."/>
            <person name="Pearson M."/>
            <person name="Priest M."/>
            <person name="Roberts A."/>
            <person name="Saif S."/>
            <person name="Shea T."/>
            <person name="Sisk P."/>
            <person name="Sykes S."/>
            <person name="Wortman J."/>
            <person name="Nusbaum C."/>
            <person name="Birren B."/>
        </authorList>
    </citation>
    <scope>NUCLEOTIDE SEQUENCE [LARGE SCALE GENOMIC DNA]</scope>
    <source>
        <strain evidence="4">ACS-171-V-Col2</strain>
    </source>
</reference>
<proteinExistence type="predicted"/>
<dbReference type="Pfam" id="PF01026">
    <property type="entry name" value="TatD_DNase"/>
    <property type="match status" value="1"/>
</dbReference>
<organism evidence="3 4">
    <name type="scientific">Actinobaculum massiliense ACS-171-V-Col2</name>
    <dbReference type="NCBI Taxonomy" id="883066"/>
    <lineage>
        <taxon>Bacteria</taxon>
        <taxon>Bacillati</taxon>
        <taxon>Actinomycetota</taxon>
        <taxon>Actinomycetes</taxon>
        <taxon>Actinomycetales</taxon>
        <taxon>Actinomycetaceae</taxon>
        <taxon>Actinobaculum</taxon>
    </lineage>
</organism>
<comment type="caution">
    <text evidence="3">The sequence shown here is derived from an EMBL/GenBank/DDBJ whole genome shotgun (WGS) entry which is preliminary data.</text>
</comment>
<keyword evidence="3" id="KW-0378">Hydrolase</keyword>
<evidence type="ECO:0000256" key="2">
    <source>
        <dbReference type="SAM" id="MobiDB-lite"/>
    </source>
</evidence>
<dbReference type="STRING" id="202789.GCA_001457435_01010"/>
<dbReference type="eggNOG" id="COG0084">
    <property type="taxonomic scope" value="Bacteria"/>
</dbReference>
<feature type="binding site" evidence="1">
    <location>
        <position position="258"/>
    </location>
    <ligand>
        <name>a divalent metal cation</name>
        <dbReference type="ChEBI" id="CHEBI:60240"/>
        <label>1</label>
    </ligand>
</feature>
<feature type="binding site" evidence="1">
    <location>
        <position position="27"/>
    </location>
    <ligand>
        <name>a divalent metal cation</name>
        <dbReference type="ChEBI" id="CHEBI:60240"/>
        <label>1</label>
    </ligand>
</feature>
<dbReference type="EMBL" id="AGWL01000006">
    <property type="protein sequence ID" value="EKU94968.1"/>
    <property type="molecule type" value="Genomic_DNA"/>
</dbReference>
<dbReference type="PATRIC" id="fig|883066.3.peg.1163"/>
<keyword evidence="1" id="KW-0479">Metal-binding</keyword>
<gene>
    <name evidence="3" type="ORF">HMPREF9233_01106</name>
</gene>
<dbReference type="GO" id="GO:0005829">
    <property type="term" value="C:cytosol"/>
    <property type="evidence" value="ECO:0007669"/>
    <property type="project" value="TreeGrafter"/>
</dbReference>
<dbReference type="InterPro" id="IPR001130">
    <property type="entry name" value="TatD-like"/>
</dbReference>
<evidence type="ECO:0000313" key="4">
    <source>
        <dbReference type="Proteomes" id="UP000009888"/>
    </source>
</evidence>
<feature type="region of interest" description="Disordered" evidence="2">
    <location>
        <begin position="29"/>
        <end position="49"/>
    </location>
</feature>
<dbReference type="Proteomes" id="UP000009888">
    <property type="component" value="Unassembled WGS sequence"/>
</dbReference>
<feature type="binding site" evidence="1">
    <location>
        <position position="147"/>
    </location>
    <ligand>
        <name>a divalent metal cation</name>
        <dbReference type="ChEBI" id="CHEBI:60240"/>
        <label>1</label>
    </ligand>
</feature>
<dbReference type="SUPFAM" id="SSF51556">
    <property type="entry name" value="Metallo-dependent hydrolases"/>
    <property type="match status" value="1"/>
</dbReference>
<dbReference type="PIRSF" id="PIRSF005902">
    <property type="entry name" value="DNase_TatD"/>
    <property type="match status" value="1"/>
</dbReference>
<feature type="binding site" evidence="1">
    <location>
        <position position="184"/>
    </location>
    <ligand>
        <name>a divalent metal cation</name>
        <dbReference type="ChEBI" id="CHEBI:60240"/>
        <label>2</label>
    </ligand>
</feature>
<dbReference type="CDD" id="cd01310">
    <property type="entry name" value="TatD_DNAse"/>
    <property type="match status" value="1"/>
</dbReference>
<dbReference type="RefSeq" id="WP_007001312.1">
    <property type="nucleotide sequence ID" value="NZ_JH992955.1"/>
</dbReference>
<keyword evidence="4" id="KW-1185">Reference proteome</keyword>
<dbReference type="GO" id="GO:0016788">
    <property type="term" value="F:hydrolase activity, acting on ester bonds"/>
    <property type="evidence" value="ECO:0007669"/>
    <property type="project" value="InterPro"/>
</dbReference>
<accession>K9EE70</accession>
<dbReference type="Gene3D" id="3.20.20.140">
    <property type="entry name" value="Metal-dependent hydrolases"/>
    <property type="match status" value="1"/>
</dbReference>
<dbReference type="AlphaFoldDB" id="K9EE70"/>
<dbReference type="GO" id="GO:0046872">
    <property type="term" value="F:metal ion binding"/>
    <property type="evidence" value="ECO:0007669"/>
    <property type="project" value="UniProtKB-KW"/>
</dbReference>
<feature type="binding site" evidence="1">
    <location>
        <position position="208"/>
    </location>
    <ligand>
        <name>a divalent metal cation</name>
        <dbReference type="ChEBI" id="CHEBI:60240"/>
        <label>2</label>
    </ligand>
</feature>
<name>K9EE70_9ACTO</name>
<evidence type="ECO:0000313" key="3">
    <source>
        <dbReference type="EMBL" id="EKU94968.1"/>
    </source>
</evidence>
<dbReference type="PANTHER" id="PTHR46124">
    <property type="entry name" value="D-AMINOACYL-TRNA DEACYLASE"/>
    <property type="match status" value="1"/>
</dbReference>